<name>A0ABN9LKH4_9NEOB</name>
<dbReference type="PROSITE" id="PS51340">
    <property type="entry name" value="MOSC"/>
    <property type="match status" value="1"/>
</dbReference>
<dbReference type="InterPro" id="IPR005303">
    <property type="entry name" value="MOCOS_middle"/>
</dbReference>
<organism evidence="2 3">
    <name type="scientific">Ranitomeya imitator</name>
    <name type="common">mimic poison frog</name>
    <dbReference type="NCBI Taxonomy" id="111125"/>
    <lineage>
        <taxon>Eukaryota</taxon>
        <taxon>Metazoa</taxon>
        <taxon>Chordata</taxon>
        <taxon>Craniata</taxon>
        <taxon>Vertebrata</taxon>
        <taxon>Euteleostomi</taxon>
        <taxon>Amphibia</taxon>
        <taxon>Batrachia</taxon>
        <taxon>Anura</taxon>
        <taxon>Neobatrachia</taxon>
        <taxon>Hyloidea</taxon>
        <taxon>Dendrobatidae</taxon>
        <taxon>Dendrobatinae</taxon>
        <taxon>Ranitomeya</taxon>
    </lineage>
</organism>
<dbReference type="Pfam" id="PF03476">
    <property type="entry name" value="MOSC_N"/>
    <property type="match status" value="1"/>
</dbReference>
<dbReference type="EMBL" id="CAUEEQ010022134">
    <property type="protein sequence ID" value="CAJ0944228.1"/>
    <property type="molecule type" value="Genomic_DNA"/>
</dbReference>
<dbReference type="Proteomes" id="UP001176940">
    <property type="component" value="Unassembled WGS sequence"/>
</dbReference>
<evidence type="ECO:0000313" key="3">
    <source>
        <dbReference type="Proteomes" id="UP001176940"/>
    </source>
</evidence>
<keyword evidence="3" id="KW-1185">Reference proteome</keyword>
<reference evidence="2" key="1">
    <citation type="submission" date="2023-07" db="EMBL/GenBank/DDBJ databases">
        <authorList>
            <person name="Stuckert A."/>
        </authorList>
    </citation>
    <scope>NUCLEOTIDE SEQUENCE</scope>
</reference>
<evidence type="ECO:0000259" key="1">
    <source>
        <dbReference type="PROSITE" id="PS51340"/>
    </source>
</evidence>
<evidence type="ECO:0000313" key="2">
    <source>
        <dbReference type="EMBL" id="CAJ0944228.1"/>
    </source>
</evidence>
<dbReference type="Pfam" id="PF03473">
    <property type="entry name" value="MOSC"/>
    <property type="match status" value="1"/>
</dbReference>
<dbReference type="InterPro" id="IPR005302">
    <property type="entry name" value="MoCF_Sase_C"/>
</dbReference>
<gene>
    <name evidence="2" type="ORF">RIMI_LOCUS10307498</name>
</gene>
<comment type="caution">
    <text evidence="2">The sequence shown here is derived from an EMBL/GenBank/DDBJ whole genome shotgun (WGS) entry which is preliminary data.</text>
</comment>
<sequence>MIFHSRHWLVVKEDKVHVTARQEPRLLLITATADKDHLTLRAPEIGVLQIPLELPKTNAVFTCKVHGNDVQGRDCGNEASDWATNYLKSSQTFRLVYFEEHMKTRNPKNEFPLYTESGQVAYPDLAPYLVLSEASLENLNAKLENKVSMRNFRPNVVFSGCEAFAEDTWKEIQIGNQVTMKRVIPCFRCILTTIDPDTGIINTTEPLKTLRSYRLCDTEDKKVFKSAPLFGQYYKILKKGKIRVGDPVYEKTA</sequence>
<dbReference type="PANTHER" id="PTHR14237:SF92">
    <property type="entry name" value="MITOCHONDRIAL AMIDOXIME-REDUCING COMPONENT 1"/>
    <property type="match status" value="1"/>
</dbReference>
<dbReference type="SUPFAM" id="SSF141673">
    <property type="entry name" value="MOSC N-terminal domain-like"/>
    <property type="match status" value="1"/>
</dbReference>
<protein>
    <recommendedName>
        <fullName evidence="1">MOSC domain-containing protein</fullName>
    </recommendedName>
</protein>
<dbReference type="PANTHER" id="PTHR14237">
    <property type="entry name" value="MOLYBDOPTERIN COFACTOR SULFURASE MOSC"/>
    <property type="match status" value="1"/>
</dbReference>
<dbReference type="InterPro" id="IPR011037">
    <property type="entry name" value="Pyrv_Knase-like_insert_dom_sf"/>
</dbReference>
<dbReference type="SUPFAM" id="SSF50800">
    <property type="entry name" value="PK beta-barrel domain-like"/>
    <property type="match status" value="1"/>
</dbReference>
<accession>A0ABN9LKH4</accession>
<feature type="domain" description="MOSC" evidence="1">
    <location>
        <begin position="104"/>
        <end position="251"/>
    </location>
</feature>
<proteinExistence type="predicted"/>